<dbReference type="PROSITE" id="PS00136">
    <property type="entry name" value="SUBTILASE_ASP"/>
    <property type="match status" value="1"/>
</dbReference>
<comment type="subcellular location">
    <subcellularLocation>
        <location evidence="1">Secreted</location>
    </subcellularLocation>
</comment>
<evidence type="ECO:0000256" key="11">
    <source>
        <dbReference type="RuleBase" id="RU003355"/>
    </source>
</evidence>
<keyword evidence="17" id="KW-1185">Reference proteome</keyword>
<keyword evidence="3" id="KW-0964">Secreted</keyword>
<dbReference type="Gene3D" id="3.50.30.30">
    <property type="match status" value="1"/>
</dbReference>
<evidence type="ECO:0000256" key="10">
    <source>
        <dbReference type="PROSITE-ProRule" id="PRU01240"/>
    </source>
</evidence>
<dbReference type="PROSITE" id="PS51892">
    <property type="entry name" value="SUBTILASE"/>
    <property type="match status" value="1"/>
</dbReference>
<evidence type="ECO:0000256" key="5">
    <source>
        <dbReference type="ARBA" id="ARBA00022729"/>
    </source>
</evidence>
<evidence type="ECO:0000259" key="13">
    <source>
        <dbReference type="Pfam" id="PF00082"/>
    </source>
</evidence>
<dbReference type="InterPro" id="IPR015500">
    <property type="entry name" value="Peptidase_S8_subtilisin-rel"/>
</dbReference>
<keyword evidence="8" id="KW-0325">Glycoprotein</keyword>
<evidence type="ECO:0000256" key="4">
    <source>
        <dbReference type="ARBA" id="ARBA00022670"/>
    </source>
</evidence>
<name>A0AAN9NXI4_PHACN</name>
<feature type="active site" description="Charge relay system" evidence="9 10">
    <location>
        <position position="538"/>
    </location>
</feature>
<dbReference type="Pfam" id="PF00082">
    <property type="entry name" value="Peptidase_S8"/>
    <property type="match status" value="1"/>
</dbReference>
<sequence length="752" mass="80740">MNNAMKMLQNLLLSQLLLLPLLCHLAVQASDQHERKPYIVYMGELKAGTTYAVENHHHNLLETAIGNKQLARKSKIHSYGKSFNGFVARLLPHEAERLKEEESVVSVFPNTVRQLHTTRSWDFLGMPLKVKRNSFIESHIIVGVLDTGIWVDCPSFNDTGYGPPPRRWKGKCVTGANFTGCNNKVIGANYFNLEDSNSTYDSMSPADDAGHGTHTSSTAAGVVVNGASLYGVGKGTARGGVPSARLAVYKVCWTSGCSDMDMLAGFDQAIADGVNFLSVSIGGPAHDFLTDPIAIGAFHAMTRGILTSCSAGNGGPRPLSVENVAPWILTVAASTTDRQFVTVAAFGDGKNATGMSINIFSPKKKMYPLTSGLLAANLSGDGYGSPRGCDYGTLSKDKVKGRIVYCVGGTGTQDLTIKDLGGAGTIVVLEEEIDASFTTVIPATFVEASTVDETIDLYINSTKNPKAVIYKTTTKDVPAPFLVSFSSRGPQTISPNILKPDLAAPGVDILAAYSKLASLTGYREDNRYVVFNILSGTSMSCPHVTAAAAYVKSFHPDWSPAAIKSALMTTATPIKISDNFTLLGSGSGQIDPVKAVHPGLIYDIGVDSYISFLCKEGFNNTNIGILIGIKNFNCTSIKTEPGTDGINYPSMHIQLISATDRISAVFYRTVTNVGFGNSTYKAKVTAPKGLSVKVIPDTLHFSQLHQKRSFKVVLKGPPISDEAFVKFASLEWNDSKHTVRSPILVYKPMPVY</sequence>
<dbReference type="GO" id="GO:0009610">
    <property type="term" value="P:response to symbiotic fungus"/>
    <property type="evidence" value="ECO:0007669"/>
    <property type="project" value="UniProtKB-ARBA"/>
</dbReference>
<dbReference type="GO" id="GO:0005576">
    <property type="term" value="C:extracellular region"/>
    <property type="evidence" value="ECO:0007669"/>
    <property type="project" value="UniProtKB-SubCell"/>
</dbReference>
<dbReference type="InterPro" id="IPR034197">
    <property type="entry name" value="Peptidases_S8_3"/>
</dbReference>
<comment type="similarity">
    <text evidence="2 10 11">Belongs to the peptidase S8 family.</text>
</comment>
<evidence type="ECO:0000256" key="1">
    <source>
        <dbReference type="ARBA" id="ARBA00004613"/>
    </source>
</evidence>
<dbReference type="InterPro" id="IPR000209">
    <property type="entry name" value="Peptidase_S8/S53_dom"/>
</dbReference>
<dbReference type="PANTHER" id="PTHR10795">
    <property type="entry name" value="PROPROTEIN CONVERTASE SUBTILISIN/KEXIN"/>
    <property type="match status" value="1"/>
</dbReference>
<dbReference type="Pfam" id="PF05922">
    <property type="entry name" value="Inhibitor_I9"/>
    <property type="match status" value="1"/>
</dbReference>
<protein>
    <submittedName>
        <fullName evidence="16">Uncharacterized protein</fullName>
    </submittedName>
</protein>
<dbReference type="InterPro" id="IPR023828">
    <property type="entry name" value="Peptidase_S8_Ser-AS"/>
</dbReference>
<feature type="active site" description="Charge relay system" evidence="9 10">
    <location>
        <position position="211"/>
    </location>
</feature>
<dbReference type="FunFam" id="3.30.70.80:FF:000002">
    <property type="entry name" value="Subtilisin-like protease SBT5.3"/>
    <property type="match status" value="1"/>
</dbReference>
<feature type="active site" description="Charge relay system" evidence="9 10">
    <location>
        <position position="146"/>
    </location>
</feature>
<dbReference type="CDD" id="cd04852">
    <property type="entry name" value="Peptidases_S8_3"/>
    <property type="match status" value="1"/>
</dbReference>
<feature type="chain" id="PRO_5042845565" evidence="12">
    <location>
        <begin position="30"/>
        <end position="752"/>
    </location>
</feature>
<keyword evidence="6 10" id="KW-0378">Hydrolase</keyword>
<feature type="signal peptide" evidence="12">
    <location>
        <begin position="1"/>
        <end position="29"/>
    </location>
</feature>
<dbReference type="InterPro" id="IPR036852">
    <property type="entry name" value="Peptidase_S8/S53_dom_sf"/>
</dbReference>
<evidence type="ECO:0000256" key="8">
    <source>
        <dbReference type="ARBA" id="ARBA00023180"/>
    </source>
</evidence>
<keyword evidence="5 12" id="KW-0732">Signal</keyword>
<evidence type="ECO:0000259" key="14">
    <source>
        <dbReference type="Pfam" id="PF05922"/>
    </source>
</evidence>
<evidence type="ECO:0000256" key="2">
    <source>
        <dbReference type="ARBA" id="ARBA00011073"/>
    </source>
</evidence>
<evidence type="ECO:0000256" key="9">
    <source>
        <dbReference type="PIRSR" id="PIRSR615500-1"/>
    </source>
</evidence>
<organism evidence="16 17">
    <name type="scientific">Phaseolus coccineus</name>
    <name type="common">Scarlet runner bean</name>
    <name type="synonym">Phaseolus multiflorus</name>
    <dbReference type="NCBI Taxonomy" id="3886"/>
    <lineage>
        <taxon>Eukaryota</taxon>
        <taxon>Viridiplantae</taxon>
        <taxon>Streptophyta</taxon>
        <taxon>Embryophyta</taxon>
        <taxon>Tracheophyta</taxon>
        <taxon>Spermatophyta</taxon>
        <taxon>Magnoliopsida</taxon>
        <taxon>eudicotyledons</taxon>
        <taxon>Gunneridae</taxon>
        <taxon>Pentapetalae</taxon>
        <taxon>rosids</taxon>
        <taxon>fabids</taxon>
        <taxon>Fabales</taxon>
        <taxon>Fabaceae</taxon>
        <taxon>Papilionoideae</taxon>
        <taxon>50 kb inversion clade</taxon>
        <taxon>NPAAA clade</taxon>
        <taxon>indigoferoid/millettioid clade</taxon>
        <taxon>Phaseoleae</taxon>
        <taxon>Phaseolus</taxon>
    </lineage>
</organism>
<dbReference type="PROSITE" id="PS00138">
    <property type="entry name" value="SUBTILASE_SER"/>
    <property type="match status" value="1"/>
</dbReference>
<evidence type="ECO:0000259" key="15">
    <source>
        <dbReference type="Pfam" id="PF17766"/>
    </source>
</evidence>
<dbReference type="FunFam" id="3.40.50.200:FF:000006">
    <property type="entry name" value="Subtilisin-like protease SBT1.5"/>
    <property type="match status" value="1"/>
</dbReference>
<dbReference type="GO" id="GO:0004252">
    <property type="term" value="F:serine-type endopeptidase activity"/>
    <property type="evidence" value="ECO:0007669"/>
    <property type="project" value="UniProtKB-UniRule"/>
</dbReference>
<dbReference type="Gene3D" id="3.30.70.80">
    <property type="entry name" value="Peptidase S8 propeptide/proteinase inhibitor I9"/>
    <property type="match status" value="1"/>
</dbReference>
<dbReference type="SUPFAM" id="SSF52743">
    <property type="entry name" value="Subtilisin-like"/>
    <property type="match status" value="1"/>
</dbReference>
<accession>A0AAN9NXI4</accession>
<dbReference type="InterPro" id="IPR041469">
    <property type="entry name" value="Subtilisin-like_FN3"/>
</dbReference>
<dbReference type="Gene3D" id="3.40.50.200">
    <property type="entry name" value="Peptidase S8/S53 domain"/>
    <property type="match status" value="1"/>
</dbReference>
<dbReference type="PRINTS" id="PR00723">
    <property type="entry name" value="SUBTILISIN"/>
</dbReference>
<dbReference type="EMBL" id="JAYMYR010000002">
    <property type="protein sequence ID" value="KAK7378778.1"/>
    <property type="molecule type" value="Genomic_DNA"/>
</dbReference>
<dbReference type="Proteomes" id="UP001374584">
    <property type="component" value="Unassembled WGS sequence"/>
</dbReference>
<proteinExistence type="inferred from homology"/>
<evidence type="ECO:0000256" key="7">
    <source>
        <dbReference type="ARBA" id="ARBA00022825"/>
    </source>
</evidence>
<dbReference type="InterPro" id="IPR010259">
    <property type="entry name" value="S8pro/Inhibitor_I9"/>
</dbReference>
<dbReference type="AlphaFoldDB" id="A0AAN9NXI4"/>
<dbReference type="Pfam" id="PF17766">
    <property type="entry name" value="fn3_6"/>
    <property type="match status" value="1"/>
</dbReference>
<dbReference type="InterPro" id="IPR023827">
    <property type="entry name" value="Peptidase_S8_Asp-AS"/>
</dbReference>
<gene>
    <name evidence="16" type="ORF">VNO80_04225</name>
</gene>
<dbReference type="GO" id="GO:0006508">
    <property type="term" value="P:proteolysis"/>
    <property type="evidence" value="ECO:0007669"/>
    <property type="project" value="UniProtKB-KW"/>
</dbReference>
<evidence type="ECO:0000256" key="3">
    <source>
        <dbReference type="ARBA" id="ARBA00022525"/>
    </source>
</evidence>
<keyword evidence="4 10" id="KW-0645">Protease</keyword>
<dbReference type="GO" id="GO:0009609">
    <property type="term" value="P:response to symbiotic bacterium"/>
    <property type="evidence" value="ECO:0007669"/>
    <property type="project" value="UniProtKB-ARBA"/>
</dbReference>
<keyword evidence="7 10" id="KW-0720">Serine protease</keyword>
<feature type="domain" description="Peptidase S8/S53" evidence="13">
    <location>
        <begin position="139"/>
        <end position="574"/>
    </location>
</feature>
<evidence type="ECO:0000313" key="16">
    <source>
        <dbReference type="EMBL" id="KAK7378778.1"/>
    </source>
</evidence>
<evidence type="ECO:0000256" key="6">
    <source>
        <dbReference type="ARBA" id="ARBA00022801"/>
    </source>
</evidence>
<evidence type="ECO:0000256" key="12">
    <source>
        <dbReference type="SAM" id="SignalP"/>
    </source>
</evidence>
<feature type="domain" description="Inhibitor I9" evidence="14">
    <location>
        <begin position="38"/>
        <end position="116"/>
    </location>
</feature>
<dbReference type="InterPro" id="IPR037045">
    <property type="entry name" value="S8pro/Inhibitor_I9_sf"/>
</dbReference>
<feature type="domain" description="Subtilisin-like protease fibronectin type-III" evidence="15">
    <location>
        <begin position="646"/>
        <end position="745"/>
    </location>
</feature>
<evidence type="ECO:0000313" key="17">
    <source>
        <dbReference type="Proteomes" id="UP001374584"/>
    </source>
</evidence>
<comment type="caution">
    <text evidence="16">The sequence shown here is derived from an EMBL/GenBank/DDBJ whole genome shotgun (WGS) entry which is preliminary data.</text>
</comment>
<dbReference type="InterPro" id="IPR045051">
    <property type="entry name" value="SBT"/>
</dbReference>
<dbReference type="CDD" id="cd02120">
    <property type="entry name" value="PA_subtilisin_like"/>
    <property type="match status" value="1"/>
</dbReference>
<reference evidence="16 17" key="1">
    <citation type="submission" date="2024-01" db="EMBL/GenBank/DDBJ databases">
        <title>The genomes of 5 underutilized Papilionoideae crops provide insights into root nodulation and disease resistanc.</title>
        <authorList>
            <person name="Jiang F."/>
        </authorList>
    </citation>
    <scope>NUCLEOTIDE SEQUENCE [LARGE SCALE GENOMIC DNA]</scope>
    <source>
        <strain evidence="16">JINMINGXINNONG_FW02</strain>
        <tissue evidence="16">Leaves</tissue>
    </source>
</reference>
<dbReference type="Gene3D" id="2.60.40.2310">
    <property type="match status" value="1"/>
</dbReference>